<dbReference type="PRINTS" id="PR00080">
    <property type="entry name" value="SDRFAMILY"/>
</dbReference>
<dbReference type="InterPro" id="IPR020904">
    <property type="entry name" value="Sc_DH/Rdtase_CS"/>
</dbReference>
<dbReference type="AlphaFoldDB" id="A0A370G201"/>
<dbReference type="Proteomes" id="UP000255326">
    <property type="component" value="Unassembled WGS sequence"/>
</dbReference>
<keyword evidence="2" id="KW-0560">Oxidoreductase</keyword>
<dbReference type="Gene3D" id="3.40.50.720">
    <property type="entry name" value="NAD(P)-binding Rossmann-like Domain"/>
    <property type="match status" value="1"/>
</dbReference>
<dbReference type="FunFam" id="3.40.50.720:FF:000084">
    <property type="entry name" value="Short-chain dehydrogenase reductase"/>
    <property type="match status" value="1"/>
</dbReference>
<accession>A0A370G201</accession>
<evidence type="ECO:0000256" key="1">
    <source>
        <dbReference type="ARBA" id="ARBA00006484"/>
    </source>
</evidence>
<gene>
    <name evidence="3" type="ORF">DFR59_12514</name>
</gene>
<dbReference type="PANTHER" id="PTHR42760">
    <property type="entry name" value="SHORT-CHAIN DEHYDROGENASES/REDUCTASES FAMILY MEMBER"/>
    <property type="match status" value="1"/>
</dbReference>
<keyword evidence="4" id="KW-1185">Reference proteome</keyword>
<reference evidence="3 4" key="1">
    <citation type="submission" date="2018-07" db="EMBL/GenBank/DDBJ databases">
        <title>Genomic Encyclopedia of Type Strains, Phase IV (KMG-IV): sequencing the most valuable type-strain genomes for metagenomic binning, comparative biology and taxonomic classification.</title>
        <authorList>
            <person name="Goeker M."/>
        </authorList>
    </citation>
    <scope>NUCLEOTIDE SEQUENCE [LARGE SCALE GENOMIC DNA]</scope>
    <source>
        <strain evidence="3 4">DSM 25281</strain>
    </source>
</reference>
<sequence length="253" mass="26990">MDVQSMFSLKGKTALVTGAASGIGQAIAAGLAGAGADVVIVGNKKSLEETQTLIEISGQKAFPYKIDLNDSGKISAGIEEILSSHQIDILVNNAGIVRSDDAVDLSMTAWQESINVNLNAVFQVTQLVAKPMLERKSGKIISTASLLSFQGGMYITAYSASKHAVTGMTKSLSNEWAKHNVQVNCIAPGYIETNMTKPIRDNEKREREIFERIPAGRWGKPDDMVGAAIFLSSSASDYVSGHTLVVDGGWLGR</sequence>
<dbReference type="PROSITE" id="PS00061">
    <property type="entry name" value="ADH_SHORT"/>
    <property type="match status" value="1"/>
</dbReference>
<dbReference type="RefSeq" id="WP_114747283.1">
    <property type="nucleotide sequence ID" value="NZ_QQAY01000025.1"/>
</dbReference>
<dbReference type="PANTHER" id="PTHR42760:SF5">
    <property type="entry name" value="2-DEHYDRO-3-DEOXY-D-GLUCONATE 5-DEHYDROGENASE"/>
    <property type="match status" value="1"/>
</dbReference>
<evidence type="ECO:0000256" key="2">
    <source>
        <dbReference type="ARBA" id="ARBA00023002"/>
    </source>
</evidence>
<dbReference type="EMBL" id="QQAY01000025">
    <property type="protein sequence ID" value="RDI36889.1"/>
    <property type="molecule type" value="Genomic_DNA"/>
</dbReference>
<dbReference type="Pfam" id="PF13561">
    <property type="entry name" value="adh_short_C2"/>
    <property type="match status" value="1"/>
</dbReference>
<dbReference type="GO" id="GO:0016616">
    <property type="term" value="F:oxidoreductase activity, acting on the CH-OH group of donors, NAD or NADP as acceptor"/>
    <property type="evidence" value="ECO:0007669"/>
    <property type="project" value="TreeGrafter"/>
</dbReference>
<dbReference type="OrthoDB" id="9803333at2"/>
<dbReference type="InterPro" id="IPR036291">
    <property type="entry name" value="NAD(P)-bd_dom_sf"/>
</dbReference>
<proteinExistence type="inferred from homology"/>
<dbReference type="InterPro" id="IPR002347">
    <property type="entry name" value="SDR_fam"/>
</dbReference>
<protein>
    <submittedName>
        <fullName evidence="3">2-deoxy-D-gluconate 3-dehydrogenase</fullName>
    </submittedName>
</protein>
<evidence type="ECO:0000313" key="4">
    <source>
        <dbReference type="Proteomes" id="UP000255326"/>
    </source>
</evidence>
<dbReference type="GO" id="GO:0008206">
    <property type="term" value="P:bile acid metabolic process"/>
    <property type="evidence" value="ECO:0007669"/>
    <property type="project" value="UniProtKB-ARBA"/>
</dbReference>
<comment type="caution">
    <text evidence="3">The sequence shown here is derived from an EMBL/GenBank/DDBJ whole genome shotgun (WGS) entry which is preliminary data.</text>
</comment>
<comment type="similarity">
    <text evidence="1">Belongs to the short-chain dehydrogenases/reductases (SDR) family.</text>
</comment>
<dbReference type="SUPFAM" id="SSF51735">
    <property type="entry name" value="NAD(P)-binding Rossmann-fold domains"/>
    <property type="match status" value="1"/>
</dbReference>
<evidence type="ECO:0000313" key="3">
    <source>
        <dbReference type="EMBL" id="RDI36889.1"/>
    </source>
</evidence>
<name>A0A370G201_9BACI</name>
<organism evidence="3 4">
    <name type="scientific">Falsibacillus pallidus</name>
    <dbReference type="NCBI Taxonomy" id="493781"/>
    <lineage>
        <taxon>Bacteria</taxon>
        <taxon>Bacillati</taxon>
        <taxon>Bacillota</taxon>
        <taxon>Bacilli</taxon>
        <taxon>Bacillales</taxon>
        <taxon>Bacillaceae</taxon>
        <taxon>Falsibacillus</taxon>
    </lineage>
</organism>
<dbReference type="PRINTS" id="PR00081">
    <property type="entry name" value="GDHRDH"/>
</dbReference>